<dbReference type="InterPro" id="IPR000298">
    <property type="entry name" value="Cyt_c_oxidase-like_su3"/>
</dbReference>
<comment type="similarity">
    <text evidence="2 8">Belongs to the cytochrome c oxidase subunit 3 family.</text>
</comment>
<evidence type="ECO:0000256" key="3">
    <source>
        <dbReference type="ARBA" id="ARBA00015944"/>
    </source>
</evidence>
<name>I6NIM7_9BIVA</name>
<comment type="function">
    <text evidence="8">Component of the cytochrome c oxidase, the last enzyme in the mitochondrial electron transport chain which drives oxidative phosphorylation. The respiratory chain contains 3 multisubunit complexes succinate dehydrogenase (complex II, CII), ubiquinol-cytochrome c oxidoreductase (cytochrome b-c1 complex, complex III, CIII) and cytochrome c oxidase (complex IV, CIV), that cooperate to transfer electrons derived from NADH and succinate to molecular oxygen, creating an electrochemical gradient over the inner membrane that drives transmembrane transport and the ATP synthase. Cytochrome c oxidase is the component of the respiratory chain that catalyzes the reduction of oxygen to water. Electrons originating from reduced cytochrome c in the intermembrane space (IMS) are transferred via the dinuclear copper A center (CU(A)) of subunit 2 and heme A of subunit 1 to the active site in subunit 1, a binuclear center (BNC) formed by heme A3 and copper B (CU(B)). The BNC reduces molecular oxygen to 2 water molecules using 4 electrons from cytochrome c in the IMS and 4 protons from the mitochondrial matrix.</text>
</comment>
<dbReference type="PROSITE" id="PS50253">
    <property type="entry name" value="COX3"/>
    <property type="match status" value="1"/>
</dbReference>
<dbReference type="EMBL" id="JN398364">
    <property type="protein sequence ID" value="AEV94301.1"/>
    <property type="molecule type" value="Genomic_DNA"/>
</dbReference>
<keyword evidence="6 9" id="KW-1133">Transmembrane helix</keyword>
<accession>I6NIM7</accession>
<dbReference type="InterPro" id="IPR024791">
    <property type="entry name" value="Cyt_c/ubiquinol_Oxase_su3"/>
</dbReference>
<evidence type="ECO:0000256" key="2">
    <source>
        <dbReference type="ARBA" id="ARBA00010581"/>
    </source>
</evidence>
<dbReference type="PANTHER" id="PTHR11403">
    <property type="entry name" value="CYTOCHROME C OXIDASE SUBUNIT III"/>
    <property type="match status" value="1"/>
</dbReference>
<feature type="transmembrane region" description="Helical" evidence="9">
    <location>
        <begin position="196"/>
        <end position="215"/>
    </location>
</feature>
<feature type="transmembrane region" description="Helical" evidence="9">
    <location>
        <begin position="235"/>
        <end position="257"/>
    </location>
</feature>
<dbReference type="RefSeq" id="YP_006576407.1">
    <property type="nucleotide sequence ID" value="NC_018373.1"/>
</dbReference>
<feature type="transmembrane region" description="Helical" evidence="9">
    <location>
        <begin position="119"/>
        <end position="140"/>
    </location>
</feature>
<evidence type="ECO:0000256" key="8">
    <source>
        <dbReference type="RuleBase" id="RU003375"/>
    </source>
</evidence>
<keyword evidence="7 9" id="KW-0472">Membrane</keyword>
<dbReference type="InterPro" id="IPR013833">
    <property type="entry name" value="Cyt_c_oxidase_su3_a-hlx"/>
</dbReference>
<keyword evidence="8 11" id="KW-0496">Mitochondrion</keyword>
<evidence type="ECO:0000256" key="9">
    <source>
        <dbReference type="SAM" id="Phobius"/>
    </source>
</evidence>
<evidence type="ECO:0000256" key="1">
    <source>
        <dbReference type="ARBA" id="ARBA00004141"/>
    </source>
</evidence>
<dbReference type="GO" id="GO:0004129">
    <property type="term" value="F:cytochrome-c oxidase activity"/>
    <property type="evidence" value="ECO:0007669"/>
    <property type="project" value="InterPro"/>
</dbReference>
<evidence type="ECO:0000256" key="5">
    <source>
        <dbReference type="ARBA" id="ARBA00022967"/>
    </source>
</evidence>
<feature type="domain" description="Heme-copper oxidase subunit III family profile" evidence="10">
    <location>
        <begin position="40"/>
        <end position="299"/>
    </location>
</feature>
<dbReference type="GeneID" id="13435704"/>
<reference evidence="11" key="1">
    <citation type="submission" date="2011-07" db="EMBL/GenBank/DDBJ databases">
        <title>The complete mitochondrial genomes of six heterodont bivalves (Tellinoidea and Solenoidea): extensive gene rearrangements and phylogenetic implications.</title>
        <authorList>
            <person name="Yuan Y."/>
            <person name="Li Q."/>
        </authorList>
    </citation>
    <scope>NUCLEOTIDE SEQUENCE</scope>
</reference>
<keyword evidence="4 8" id="KW-0812">Transmembrane</keyword>
<evidence type="ECO:0000313" key="11">
    <source>
        <dbReference type="EMBL" id="AEV94301.1"/>
    </source>
</evidence>
<dbReference type="Gene3D" id="1.20.120.80">
    <property type="entry name" value="Cytochrome c oxidase, subunit III, four-helix bundle"/>
    <property type="match status" value="1"/>
</dbReference>
<dbReference type="InterPro" id="IPR035973">
    <property type="entry name" value="Cyt_c_oxidase_su3-like_sf"/>
</dbReference>
<dbReference type="CTD" id="4514"/>
<feature type="transmembrane region" description="Helical" evidence="9">
    <location>
        <begin position="6"/>
        <end position="24"/>
    </location>
</feature>
<dbReference type="InterPro" id="IPR033945">
    <property type="entry name" value="Cyt_c_oxase_su3_dom"/>
</dbReference>
<comment type="subcellular location">
    <subcellularLocation>
        <location evidence="1">Membrane</location>
        <topology evidence="1">Multi-pass membrane protein</topology>
    </subcellularLocation>
</comment>
<evidence type="ECO:0000256" key="6">
    <source>
        <dbReference type="ARBA" id="ARBA00022989"/>
    </source>
</evidence>
<geneLocation type="mitochondrion" evidence="11"/>
<gene>
    <name evidence="11" type="primary">cox3</name>
</gene>
<sequence>MCMYVYVYLYLVYVMVKVFMNEDLKSLSRSMATLSSPRIPRTGYHLVDPSPWPIMISAGVVNQAAGFISLVHGGAFTKVNFMCAGFLLGSSFYSWMMDIITEATYLGCHTSIVARGLKIGFVFFLCSEAFFFVGFFWAWFHSGLGCLAEGDSWPPYPIIPVSPHGAPFFNTMLLIVSGGLVNWAHRAIVLHAREAAMLPLGLCVLAGALFLRFQYLEYYAASFSIADSAYGSCFYMLTGLHGAHVLGGTLFLAAMWVRNYCCHFVKGHRCLGMTFATWYWHFVDVVWILVFAWAYVWPYMNFKDGKLLWFL</sequence>
<keyword evidence="5" id="KW-1278">Translocase</keyword>
<dbReference type="Gene3D" id="1.10.287.70">
    <property type="match status" value="1"/>
</dbReference>
<dbReference type="GO" id="GO:0016020">
    <property type="term" value="C:membrane"/>
    <property type="evidence" value="ECO:0007669"/>
    <property type="project" value="UniProtKB-SubCell"/>
</dbReference>
<evidence type="ECO:0000256" key="4">
    <source>
        <dbReference type="ARBA" id="ARBA00022692"/>
    </source>
</evidence>
<feature type="transmembrane region" description="Helical" evidence="9">
    <location>
        <begin position="278"/>
        <end position="300"/>
    </location>
</feature>
<dbReference type="GO" id="GO:0019646">
    <property type="term" value="P:aerobic electron transport chain"/>
    <property type="evidence" value="ECO:0007669"/>
    <property type="project" value="InterPro"/>
</dbReference>
<protein>
    <recommendedName>
        <fullName evidence="3 8">Cytochrome c oxidase subunit 3</fullName>
    </recommendedName>
</protein>
<dbReference type="CDD" id="cd01665">
    <property type="entry name" value="Cyt_c_Oxidase_III"/>
    <property type="match status" value="1"/>
</dbReference>
<dbReference type="AlphaFoldDB" id="I6NIM7"/>
<dbReference type="PANTHER" id="PTHR11403:SF7">
    <property type="entry name" value="CYTOCHROME C OXIDASE SUBUNIT 3"/>
    <property type="match status" value="1"/>
</dbReference>
<organism evidence="11">
    <name type="scientific">Nuttallia olivacea</name>
    <dbReference type="NCBI Taxonomy" id="1125678"/>
    <lineage>
        <taxon>Eukaryota</taxon>
        <taxon>Metazoa</taxon>
        <taxon>Spiralia</taxon>
        <taxon>Lophotrochozoa</taxon>
        <taxon>Mollusca</taxon>
        <taxon>Bivalvia</taxon>
        <taxon>Autobranchia</taxon>
        <taxon>Heteroconchia</taxon>
        <taxon>Euheterodonta</taxon>
        <taxon>Imparidentia</taxon>
        <taxon>Neoheterodontei</taxon>
        <taxon>Cardiida</taxon>
        <taxon>Tellinoidea</taxon>
        <taxon>Psammobiidae</taxon>
        <taxon>Nuttallia</taxon>
    </lineage>
</organism>
<proteinExistence type="inferred from homology"/>
<dbReference type="SUPFAM" id="SSF81452">
    <property type="entry name" value="Cytochrome c oxidase subunit III-like"/>
    <property type="match status" value="1"/>
</dbReference>
<evidence type="ECO:0000259" key="10">
    <source>
        <dbReference type="PROSITE" id="PS50253"/>
    </source>
</evidence>
<dbReference type="Pfam" id="PF00510">
    <property type="entry name" value="COX3"/>
    <property type="match status" value="1"/>
</dbReference>
<evidence type="ECO:0000256" key="7">
    <source>
        <dbReference type="ARBA" id="ARBA00023136"/>
    </source>
</evidence>
<feature type="transmembrane region" description="Helical" evidence="9">
    <location>
        <begin position="165"/>
        <end position="184"/>
    </location>
</feature>